<evidence type="ECO:0000313" key="2">
    <source>
        <dbReference type="Proteomes" id="UP001195965"/>
    </source>
</evidence>
<evidence type="ECO:0000313" key="1">
    <source>
        <dbReference type="EMBL" id="XRI74066.1"/>
    </source>
</evidence>
<dbReference type="Proteomes" id="UP001195965">
    <property type="component" value="Chromosome"/>
</dbReference>
<organism evidence="1 2">
    <name type="scientific">Acidithiobacillus montserratensis</name>
    <dbReference type="NCBI Taxonomy" id="2729135"/>
    <lineage>
        <taxon>Bacteria</taxon>
        <taxon>Pseudomonadati</taxon>
        <taxon>Pseudomonadota</taxon>
        <taxon>Acidithiobacillia</taxon>
        <taxon>Acidithiobacillales</taxon>
        <taxon>Acidithiobacillaceae</taxon>
        <taxon>Acidithiobacillus</taxon>
    </lineage>
</organism>
<proteinExistence type="predicted"/>
<gene>
    <name evidence="1" type="ORF">HHS34_002425</name>
</gene>
<protein>
    <submittedName>
        <fullName evidence="1">SDR family NAD(P)-dependent oxidoreductase</fullName>
    </submittedName>
</protein>
<accession>A0ACD5HHR3</accession>
<keyword evidence="2" id="KW-1185">Reference proteome</keyword>
<reference evidence="1 2" key="1">
    <citation type="journal article" date="2021" name="ISME J.">
        <title>Genomic evolution of the class Acidithiobacillia: deep-branching Proteobacteria living in extreme acidic conditions.</title>
        <authorList>
            <person name="Moya-Beltran A."/>
            <person name="Beard S."/>
            <person name="Rojas-Villalobos C."/>
            <person name="Issotta F."/>
            <person name="Gallardo Y."/>
            <person name="Ulloa R."/>
            <person name="Giaveno A."/>
            <person name="Degli Esposti M."/>
            <person name="Johnson D.B."/>
            <person name="Quatrini R."/>
        </authorList>
    </citation>
    <scope>NUCLEOTIDE SEQUENCE [LARGE SCALE GENOMIC DNA]</scope>
    <source>
        <strain evidence="1 2">GG1-14</strain>
    </source>
</reference>
<dbReference type="EMBL" id="CP127526">
    <property type="protein sequence ID" value="XRI74066.1"/>
    <property type="molecule type" value="Genomic_DNA"/>
</dbReference>
<sequence>MKKIAIIGQSSRLPQCPGDSFWSQLLAGRDLITRVAAERWAQDILQHPERQHPGTSVTFAAGSLGDVAGFDAGFFHLSPREAAAMDPQQRLLLEMSWEAFAHAGIAPGRLHGSRCGVFIGLASTDYAYRLADDFAAIGPNTATGSTASIAANRLSYFYDLQGPSFVVDTACSSALVAFHLACQSIASGESDLAMTGAISLHLHPYGFLIFSKASMLSKNGRCRPFDAAADGYVRSEGGGVFVLKSLDQAVKDGDRILAVVAHSAINTDGHKSGLTIPRVSAQQRLLEQAYAAAGIDPEQLDYLEAHGTGTAVGDPAEVEAIGRALGVHRRAEQPLPIGSVKSNIGHLETASGVPGLLKTIHVLQHRLVPPTIGIRTLNPRLHLADHHLTVVRQNLALRETGSLIAGVNSFGFGGANAHIILESAPKPRSRRVPSWRGKKAEAKPLCLSAATPAALRQVVADFAHSLATDNAENTYAALYQANFRRERLPHRALFWLQPGPDMLAPLRTFGAEQGAAVSTAMALEHPQGPVFVYSGNGSQWSGMGRALCADPVFAASLAEIDQYFQPLAGYSLQAELAGQLGEDRYAATEQAQPALFALQVGITALLQAQGIIPAAVAGHSVGEVAAAWACGALSMAQAVRVIYERSRLQGHSRGQGQMTAVAAAADILVQQLPDWGLQDAVAIAAWNSPRGATLVGSSAALGLVEKHLRAQGTGYKRLDVDYPFHSPQMDPLRDELLTVLEDLRPASGSIPFISAVTGTLLDGEKLDADYWWQNIRQPVRFQQAAATLLEDWNIFVELGGHPVLRGYLQEAINAHGKGGRVIPTLRRQEDNPRAVFQAVESLCLAGLTPDWKRYFPVVPQPVDLPHYPWERESYWHDQTTESARILQQYAVHPLLGHSLAGHPGEWEQRLDTALLPFLADHQVGEGVVFPGAGYVELALAAARAHFDASATHPVWVLEELDILQPLLLEGQDSKMLRVHCDVQGNFRISSRNLLQETWTLHAKGRVRKGSSAVRESGVAPASSQPEINDSAPDFSREIHYQRCRAAGLHYGPVFQTVVQGWLTPARITARLELSTDVADTGDYVLHPALLDGAMQLFVDFLAKDQQVQGHAGWAYVPVRFGALTVYRHIPPKILVQVDVLRHSPQSLLARLCFVDASGQLLARCDELRLRRVRLQKPESEKLRYVQTVLRPAPRPEKRAHLLALDAAALGDALAVWSVAQGGRQRYVEEYSPLAHSLLQAYGEESAGQGSAEIAAADIWQMLLQDYPEFFPLTLALGRYGLGDAGEKTPGRLADSLYPPLMATLSPGVIQVLQQHIAQWLETLPAAQTLDIMEMGSSAVEALPIWAGQYGKDPRITLWQASWSGHAELQDDKPWQVVSIGDAPAPTVHLLWLRLDGETQARQWEMLEYAQQCLLPGGIMLMQGVEPESWWTAMDAECAGLPGRQSLQHWFKAQSLADLGPLQAEQPAGSYCLCLQKKSEEPEDQPDQQPEQHAESAFPASATKGTWYICGSPAALAGAEVLKAALADRGGRYLEMPLPETCADPAEYLPAAKQMPIAGIILLPEPGYPVPAEAASAIAGESDASPAASRAGLLLQGCARLRQLGLWCMQQQDIPPLFLMGMAKHLEDAGLSGFARSLQNEWPELPLRILTLGHDQALEDAPRGLANMPAAVSAAVEEILDPGPESEWVFDLAGGRFTPRVQEGAAPRSATSASTDQEDIRRLEFSAPGQLRHLHWVHITEEAPQEHDVEVQVESAGLNFRDVMYALGLLADEALENGFSGPSLGLEFAGRVRRVGAAVTRWRTGDPVMGFAPASFSSRILTPENAVTAIPDGLSMAAAATIPTVFLTAWYALHTLAQLQPGEKVLIHGAAGGVGIAAIQIARHLGADIYATAGSPQKRDFLRLLGIRHIYDSRQLDFAEEILRDTDGTGVDVLLNSLYGEAVLRNLQILKPFGRFLELGKRDFYENNRIGLRPFRNNLSYFGIDADQLLKGRPALTRQLFAEIMALFQDGVFYSLPATTFPAARVVDAFRHMQQARQIGKVVMQMSTPYLPAAPVPETPPRLQLSAEGVYLVTGGLAGFGFASACRLAERGARNLVLISRSGQADAASAEIIARLQGQGVHIHAWSCDVRDARQVQDLVQRITREVGPLRGIIHAAAVIEDGLAQNLSEEQMDRVIQPKVAGAWNLHQAVEGMALDFFVLYSSITTLLGNPGQAHYVAANTWLEAFAQWRRQQGLPALAILWGAIGDAGYLTRHEKTRDLLQQRLGGAALSAATALDVLERLLRSDADGWVVADLDWRALQRFLPIAAAPRFSAVMPAAKGDNERSEDDLRQQLQSLPPAEAEQLLVESVRREVAQILRLPLDKVLPDQSLSQLGLDSLMGVELALALEERIGIKLPAFLLSEGPTPLRLARRLLQSLGKEGAEAEGQEGDAAARAQLEAQHGVA</sequence>
<name>A0ACD5HHR3_9PROT</name>